<dbReference type="Pfam" id="PF15980">
    <property type="entry name" value="ComGF"/>
    <property type="match status" value="1"/>
</dbReference>
<feature type="transmembrane region" description="Helical" evidence="1">
    <location>
        <begin position="6"/>
        <end position="26"/>
    </location>
</feature>
<evidence type="ECO:0000313" key="2">
    <source>
        <dbReference type="EMBL" id="MDQ0231963.1"/>
    </source>
</evidence>
<proteinExistence type="predicted"/>
<sequence length="135" mass="16009">MLNMLFSFFVYSIIISSLTLIFHFVLTQSHYSNDLKPFEWELFLIQLHRETKDALDVEVNADELIFYNKEGERVSVHQYGQLVRRQVNGKGHEIYLLNVKKLSFMKVKNGVDVSVVSENNDKYHHTLFYYKDLTK</sequence>
<keyword evidence="3" id="KW-1185">Reference proteome</keyword>
<evidence type="ECO:0000313" key="3">
    <source>
        <dbReference type="Proteomes" id="UP001234495"/>
    </source>
</evidence>
<keyword evidence="1" id="KW-0812">Transmembrane</keyword>
<name>A0ABT9ZK94_9BACI</name>
<dbReference type="InterPro" id="IPR016977">
    <property type="entry name" value="ComGF"/>
</dbReference>
<reference evidence="2 3" key="1">
    <citation type="submission" date="2023-07" db="EMBL/GenBank/DDBJ databases">
        <title>Genomic Encyclopedia of Type Strains, Phase IV (KMG-IV): sequencing the most valuable type-strain genomes for metagenomic binning, comparative biology and taxonomic classification.</title>
        <authorList>
            <person name="Goeker M."/>
        </authorList>
    </citation>
    <scope>NUCLEOTIDE SEQUENCE [LARGE SCALE GENOMIC DNA]</scope>
    <source>
        <strain evidence="2 3">DSM 29005</strain>
    </source>
</reference>
<protein>
    <submittedName>
        <fullName evidence="2">Competence protein ComGF</fullName>
    </submittedName>
</protein>
<organism evidence="2 3">
    <name type="scientific">Metabacillus malikii</name>
    <dbReference type="NCBI Taxonomy" id="1504265"/>
    <lineage>
        <taxon>Bacteria</taxon>
        <taxon>Bacillati</taxon>
        <taxon>Bacillota</taxon>
        <taxon>Bacilli</taxon>
        <taxon>Bacillales</taxon>
        <taxon>Bacillaceae</taxon>
        <taxon>Metabacillus</taxon>
    </lineage>
</organism>
<comment type="caution">
    <text evidence="2">The sequence shown here is derived from an EMBL/GenBank/DDBJ whole genome shotgun (WGS) entry which is preliminary data.</text>
</comment>
<dbReference type="Proteomes" id="UP001234495">
    <property type="component" value="Unassembled WGS sequence"/>
</dbReference>
<evidence type="ECO:0000256" key="1">
    <source>
        <dbReference type="SAM" id="Phobius"/>
    </source>
</evidence>
<dbReference type="NCBIfam" id="NF041002">
    <property type="entry name" value="pilin_ComGF"/>
    <property type="match status" value="1"/>
</dbReference>
<keyword evidence="1" id="KW-0472">Membrane</keyword>
<keyword evidence="1" id="KW-1133">Transmembrane helix</keyword>
<accession>A0ABT9ZK94</accession>
<gene>
    <name evidence="2" type="ORF">J2S19_003248</name>
</gene>
<dbReference type="EMBL" id="JAUSUD010000016">
    <property type="protein sequence ID" value="MDQ0231963.1"/>
    <property type="molecule type" value="Genomic_DNA"/>
</dbReference>